<proteinExistence type="predicted"/>
<dbReference type="EMBL" id="JAUKUD010000005">
    <property type="protein sequence ID" value="KAK0742779.1"/>
    <property type="molecule type" value="Genomic_DNA"/>
</dbReference>
<evidence type="ECO:0000256" key="1">
    <source>
        <dbReference type="SAM" id="MobiDB-lite"/>
    </source>
</evidence>
<gene>
    <name evidence="2" type="ORF">B0T18DRAFT_391686</name>
</gene>
<name>A0AA40ENW9_9PEZI</name>
<dbReference type="Proteomes" id="UP001172155">
    <property type="component" value="Unassembled WGS sequence"/>
</dbReference>
<evidence type="ECO:0000313" key="2">
    <source>
        <dbReference type="EMBL" id="KAK0742779.1"/>
    </source>
</evidence>
<dbReference type="AlphaFoldDB" id="A0AA40ENW9"/>
<comment type="caution">
    <text evidence="2">The sequence shown here is derived from an EMBL/GenBank/DDBJ whole genome shotgun (WGS) entry which is preliminary data.</text>
</comment>
<sequence length="390" mass="42036">MPASEKKAILSRLPGFFFGPGVLFLAEVSQQVYHALLGDYQSLSREDARAHTPQSCMGSLTLTRPKSRLKPCSLHAFTGTKADSLTALVDQFALVVNETAALGPVQTLSLAVHSGNPAIGSSSQTVSNESAAIIDSLADAMRKLHVQHPWPPAYLTQGELLVLARAPITRTLAGVDPDHRDLATDAGAPVASSRGSPPGLQIAMCRHALAYYRPSADWALFLSPVGSRDRAAAQAWSKVLGPHHTKPFATVPFFFSAAAEALTARGKTFALEMLTNWYHVPGFVIAAAGGSGAEPSETWLNGVKTQRIASVMIFRRVSMDKDDEDGIQVIWHDPRYWGGYGSMNPDIKGDSVKLCLAYLEKIVSGETMGEMFPDPEDEEGFREMGLTLSE</sequence>
<accession>A0AA40ENW9</accession>
<feature type="region of interest" description="Disordered" evidence="1">
    <location>
        <begin position="369"/>
        <end position="390"/>
    </location>
</feature>
<evidence type="ECO:0000313" key="3">
    <source>
        <dbReference type="Proteomes" id="UP001172155"/>
    </source>
</evidence>
<organism evidence="2 3">
    <name type="scientific">Schizothecium vesticola</name>
    <dbReference type="NCBI Taxonomy" id="314040"/>
    <lineage>
        <taxon>Eukaryota</taxon>
        <taxon>Fungi</taxon>
        <taxon>Dikarya</taxon>
        <taxon>Ascomycota</taxon>
        <taxon>Pezizomycotina</taxon>
        <taxon>Sordariomycetes</taxon>
        <taxon>Sordariomycetidae</taxon>
        <taxon>Sordariales</taxon>
        <taxon>Schizotheciaceae</taxon>
        <taxon>Schizothecium</taxon>
    </lineage>
</organism>
<protein>
    <submittedName>
        <fullName evidence="2">Uncharacterized protein</fullName>
    </submittedName>
</protein>
<reference evidence="2" key="1">
    <citation type="submission" date="2023-06" db="EMBL/GenBank/DDBJ databases">
        <title>Genome-scale phylogeny and comparative genomics of the fungal order Sordariales.</title>
        <authorList>
            <consortium name="Lawrence Berkeley National Laboratory"/>
            <person name="Hensen N."/>
            <person name="Bonometti L."/>
            <person name="Westerberg I."/>
            <person name="Brannstrom I.O."/>
            <person name="Guillou S."/>
            <person name="Cros-Aarteil S."/>
            <person name="Calhoun S."/>
            <person name="Haridas S."/>
            <person name="Kuo A."/>
            <person name="Mondo S."/>
            <person name="Pangilinan J."/>
            <person name="Riley R."/>
            <person name="LaButti K."/>
            <person name="Andreopoulos B."/>
            <person name="Lipzen A."/>
            <person name="Chen C."/>
            <person name="Yanf M."/>
            <person name="Daum C."/>
            <person name="Ng V."/>
            <person name="Clum A."/>
            <person name="Steindorff A."/>
            <person name="Ohm R."/>
            <person name="Martin F."/>
            <person name="Silar P."/>
            <person name="Natvig D."/>
            <person name="Lalanne C."/>
            <person name="Gautier V."/>
            <person name="Ament-velasquez S.L."/>
            <person name="Kruys A."/>
            <person name="Hutchinson M.I."/>
            <person name="Powell A.J."/>
            <person name="Barry K."/>
            <person name="Miller A.N."/>
            <person name="Grigoriev I.V."/>
            <person name="Debuchy R."/>
            <person name="Gladieux P."/>
            <person name="Thoren M.H."/>
            <person name="Johannesson H."/>
        </authorList>
    </citation>
    <scope>NUCLEOTIDE SEQUENCE</scope>
    <source>
        <strain evidence="2">SMH3187-1</strain>
    </source>
</reference>
<keyword evidence="3" id="KW-1185">Reference proteome</keyword>